<protein>
    <submittedName>
        <fullName evidence="2">Uncharacterized protein</fullName>
    </submittedName>
</protein>
<dbReference type="AlphaFoldDB" id="A0A5A5RWV1"/>
<evidence type="ECO:0000256" key="1">
    <source>
        <dbReference type="SAM" id="Phobius"/>
    </source>
</evidence>
<evidence type="ECO:0000313" key="2">
    <source>
        <dbReference type="EMBL" id="GCA81083.1"/>
    </source>
</evidence>
<organism evidence="2 3">
    <name type="scientific">Microcystis aeruginosa NIES-2521</name>
    <dbReference type="NCBI Taxonomy" id="2303983"/>
    <lineage>
        <taxon>Bacteria</taxon>
        <taxon>Bacillati</taxon>
        <taxon>Cyanobacteriota</taxon>
        <taxon>Cyanophyceae</taxon>
        <taxon>Oscillatoriophycideae</taxon>
        <taxon>Chroococcales</taxon>
        <taxon>Microcystaceae</taxon>
        <taxon>Microcystis</taxon>
    </lineage>
</organism>
<name>A0A5A5RWV1_MICAE</name>
<keyword evidence="1" id="KW-0472">Membrane</keyword>
<accession>A0A5A5RWV1</accession>
<dbReference type="Proteomes" id="UP000324689">
    <property type="component" value="Unassembled WGS sequence"/>
</dbReference>
<gene>
    <name evidence="2" type="ORF">MiTs_03094</name>
</gene>
<proteinExistence type="predicted"/>
<reference evidence="2 3" key="1">
    <citation type="submission" date="2018-09" db="EMBL/GenBank/DDBJ databases">
        <title>Evolutionary history of phycoerythrin pigmentation in the water bloom-forming cyanobacterium Microcystis aeruginosa.</title>
        <authorList>
            <person name="Tanabe Y."/>
            <person name="Tanabe Y."/>
            <person name="Yamaguchi H."/>
        </authorList>
    </citation>
    <scope>NUCLEOTIDE SEQUENCE [LARGE SCALE GENOMIC DNA]</scope>
    <source>
        <strain evidence="2 3">NIES-2521</strain>
    </source>
</reference>
<dbReference type="EMBL" id="BHVQ01000043">
    <property type="protein sequence ID" value="GCA81083.1"/>
    <property type="molecule type" value="Genomic_DNA"/>
</dbReference>
<keyword evidence="1" id="KW-1133">Transmembrane helix</keyword>
<feature type="transmembrane region" description="Helical" evidence="1">
    <location>
        <begin position="12"/>
        <end position="36"/>
    </location>
</feature>
<keyword evidence="1" id="KW-0812">Transmembrane</keyword>
<sequence length="153" mass="17164">MRKAMRSRQSIQIDLFPFLSILACTIGSLILLIIVLTSEIIGSQKQVTIVAKSDNGLNHSKQPRYIECQADGVILHPDQIFVTSSLLESEFSPLGILLEKIDPSQEYLIVVVRPDGIDTFKRVRSLIEGRGIDIGYEPLDKDWKLNIKSEAKN</sequence>
<comment type="caution">
    <text evidence="2">The sequence shown here is derived from an EMBL/GenBank/DDBJ whole genome shotgun (WGS) entry which is preliminary data.</text>
</comment>
<dbReference type="RefSeq" id="WP_149976452.1">
    <property type="nucleotide sequence ID" value="NZ_BHVQ01000043.1"/>
</dbReference>
<evidence type="ECO:0000313" key="3">
    <source>
        <dbReference type="Proteomes" id="UP000324689"/>
    </source>
</evidence>